<organism evidence="1 2">
    <name type="scientific">Candidatus Desulfosporosinus infrequens</name>
    <dbReference type="NCBI Taxonomy" id="2043169"/>
    <lineage>
        <taxon>Bacteria</taxon>
        <taxon>Bacillati</taxon>
        <taxon>Bacillota</taxon>
        <taxon>Clostridia</taxon>
        <taxon>Eubacteriales</taxon>
        <taxon>Desulfitobacteriaceae</taxon>
        <taxon>Desulfosporosinus</taxon>
    </lineage>
</organism>
<dbReference type="EMBL" id="OMOF01000867">
    <property type="protein sequence ID" value="SPF55968.1"/>
    <property type="molecule type" value="Genomic_DNA"/>
</dbReference>
<dbReference type="Proteomes" id="UP000238916">
    <property type="component" value="Unassembled WGS sequence"/>
</dbReference>
<evidence type="ECO:0000313" key="1">
    <source>
        <dbReference type="EMBL" id="SPF55968.1"/>
    </source>
</evidence>
<proteinExistence type="predicted"/>
<accession>A0A2U3LVT4</accession>
<sequence>MTFVVCVVMIIVILLWRTDSRMEWSIPLKWQALIKAWKERLASRTHTFKYVWYSDSEYSELEKQFWHFKRALPRLQKKCRVPLWIEVNVQQSGTPGQKGTYISCLQRRFPEIEIYQCILCGGSGKDGNFTLAEENNQKERDSYEFFSDVK</sequence>
<protein>
    <submittedName>
        <fullName evidence="1">Uncharacterized protein</fullName>
    </submittedName>
</protein>
<dbReference type="AlphaFoldDB" id="A0A2U3LVT4"/>
<reference evidence="2" key="1">
    <citation type="submission" date="2018-02" db="EMBL/GenBank/DDBJ databases">
        <authorList>
            <person name="Hausmann B."/>
        </authorList>
    </citation>
    <scope>NUCLEOTIDE SEQUENCE [LARGE SCALE GENOMIC DNA]</scope>
    <source>
        <strain evidence="2">Peat soil MAG SbF1</strain>
    </source>
</reference>
<gene>
    <name evidence="1" type="ORF">SBF1_880020</name>
</gene>
<evidence type="ECO:0000313" key="2">
    <source>
        <dbReference type="Proteomes" id="UP000238916"/>
    </source>
</evidence>
<dbReference type="OrthoDB" id="1798301at2"/>
<name>A0A2U3LVT4_9FIRM</name>